<accession>A0ABP9V6V5</accession>
<organism evidence="2 3">
    <name type="scientific">Deinococcus xinjiangensis</name>
    <dbReference type="NCBI Taxonomy" id="457454"/>
    <lineage>
        <taxon>Bacteria</taxon>
        <taxon>Thermotogati</taxon>
        <taxon>Deinococcota</taxon>
        <taxon>Deinococci</taxon>
        <taxon>Deinococcales</taxon>
        <taxon>Deinococcaceae</taxon>
        <taxon>Deinococcus</taxon>
    </lineage>
</organism>
<proteinExistence type="predicted"/>
<sequence>MTQDKIAQTQVEGGAVRASSEPDLKITDAEDSVGGRRVDMTALTSRIDQQLAKMGIRA</sequence>
<evidence type="ECO:0000313" key="3">
    <source>
        <dbReference type="Proteomes" id="UP001458946"/>
    </source>
</evidence>
<comment type="caution">
    <text evidence="2">The sequence shown here is derived from an EMBL/GenBank/DDBJ whole genome shotgun (WGS) entry which is preliminary data.</text>
</comment>
<feature type="compositionally biased region" description="Basic and acidic residues" evidence="1">
    <location>
        <begin position="20"/>
        <end position="32"/>
    </location>
</feature>
<dbReference type="Proteomes" id="UP001458946">
    <property type="component" value="Unassembled WGS sequence"/>
</dbReference>
<evidence type="ECO:0000313" key="2">
    <source>
        <dbReference type="EMBL" id="GAA5500426.1"/>
    </source>
</evidence>
<dbReference type="EMBL" id="BAABRN010000001">
    <property type="protein sequence ID" value="GAA5500426.1"/>
    <property type="molecule type" value="Genomic_DNA"/>
</dbReference>
<gene>
    <name evidence="2" type="ORF">Dxin01_00147</name>
</gene>
<feature type="compositionally biased region" description="Polar residues" evidence="1">
    <location>
        <begin position="1"/>
        <end position="11"/>
    </location>
</feature>
<reference evidence="2 3" key="1">
    <citation type="submission" date="2024-02" db="EMBL/GenBank/DDBJ databases">
        <title>Deinococcus xinjiangensis NBRC 107630.</title>
        <authorList>
            <person name="Ichikawa N."/>
            <person name="Katano-Makiyama Y."/>
            <person name="Hidaka K."/>
        </authorList>
    </citation>
    <scope>NUCLEOTIDE SEQUENCE [LARGE SCALE GENOMIC DNA]</scope>
    <source>
        <strain evidence="2 3">NBRC 107630</strain>
    </source>
</reference>
<dbReference type="RefSeq" id="WP_353540410.1">
    <property type="nucleotide sequence ID" value="NZ_BAABRN010000001.1"/>
</dbReference>
<name>A0ABP9V6V5_9DEIO</name>
<feature type="region of interest" description="Disordered" evidence="1">
    <location>
        <begin position="1"/>
        <end position="32"/>
    </location>
</feature>
<keyword evidence="3" id="KW-1185">Reference proteome</keyword>
<evidence type="ECO:0000256" key="1">
    <source>
        <dbReference type="SAM" id="MobiDB-lite"/>
    </source>
</evidence>
<protein>
    <submittedName>
        <fullName evidence="2">Uncharacterized protein</fullName>
    </submittedName>
</protein>